<dbReference type="PANTHER" id="PTHR34038:SF1">
    <property type="entry name" value="ATP SYNTHASE MEMBRANE SUBUNIT K, MITOCHONDRIAL"/>
    <property type="match status" value="1"/>
</dbReference>
<evidence type="ECO:0000256" key="4">
    <source>
        <dbReference type="ARBA" id="ARBA00023128"/>
    </source>
</evidence>
<evidence type="ECO:0008006" key="9">
    <source>
        <dbReference type="Google" id="ProtNLM"/>
    </source>
</evidence>
<dbReference type="EMBL" id="CAJHNH020007701">
    <property type="protein sequence ID" value="CAG5134880.1"/>
    <property type="molecule type" value="Genomic_DNA"/>
</dbReference>
<accession>A0A8S4A3E5</accession>
<dbReference type="PRINTS" id="PR01821">
    <property type="entry name" value="DAPIT"/>
</dbReference>
<evidence type="ECO:0000256" key="2">
    <source>
        <dbReference type="ARBA" id="ARBA00022692"/>
    </source>
</evidence>
<dbReference type="PANTHER" id="PTHR34038">
    <property type="entry name" value="ATP SYNTHASE MEMBRANE SUBUNIT DAPIT, MITOCHONDRIAL"/>
    <property type="match status" value="1"/>
</dbReference>
<evidence type="ECO:0000256" key="3">
    <source>
        <dbReference type="ARBA" id="ARBA00022989"/>
    </source>
</evidence>
<evidence type="ECO:0000313" key="7">
    <source>
        <dbReference type="EMBL" id="CAG5134880.1"/>
    </source>
</evidence>
<dbReference type="Proteomes" id="UP000678393">
    <property type="component" value="Unassembled WGS sequence"/>
</dbReference>
<dbReference type="Pfam" id="PF14960">
    <property type="entry name" value="ATP_synth_reg"/>
    <property type="match status" value="1"/>
</dbReference>
<keyword evidence="5 6" id="KW-0472">Membrane</keyword>
<gene>
    <name evidence="7" type="ORF">CUNI_LOCUS20438</name>
</gene>
<feature type="transmembrane region" description="Helical" evidence="6">
    <location>
        <begin position="29"/>
        <end position="49"/>
    </location>
</feature>
<dbReference type="OrthoDB" id="6128216at2759"/>
<dbReference type="GO" id="GO:0031966">
    <property type="term" value="C:mitochondrial membrane"/>
    <property type="evidence" value="ECO:0007669"/>
    <property type="project" value="UniProtKB-SubCell"/>
</dbReference>
<sequence length="60" mass="6777">MAGDFVPESELNLKGWQKYFNSYTLRGRFNIVAATYGSLFASVILYKIFKRKPKAVAAAK</sequence>
<evidence type="ECO:0000313" key="8">
    <source>
        <dbReference type="Proteomes" id="UP000678393"/>
    </source>
</evidence>
<organism evidence="7 8">
    <name type="scientific">Candidula unifasciata</name>
    <dbReference type="NCBI Taxonomy" id="100452"/>
    <lineage>
        <taxon>Eukaryota</taxon>
        <taxon>Metazoa</taxon>
        <taxon>Spiralia</taxon>
        <taxon>Lophotrochozoa</taxon>
        <taxon>Mollusca</taxon>
        <taxon>Gastropoda</taxon>
        <taxon>Heterobranchia</taxon>
        <taxon>Euthyneura</taxon>
        <taxon>Panpulmonata</taxon>
        <taxon>Eupulmonata</taxon>
        <taxon>Stylommatophora</taxon>
        <taxon>Helicina</taxon>
        <taxon>Helicoidea</taxon>
        <taxon>Geomitridae</taxon>
        <taxon>Candidula</taxon>
    </lineage>
</organism>
<proteinExistence type="predicted"/>
<keyword evidence="3 6" id="KW-1133">Transmembrane helix</keyword>
<evidence type="ECO:0000256" key="1">
    <source>
        <dbReference type="ARBA" id="ARBA00004304"/>
    </source>
</evidence>
<evidence type="ECO:0000256" key="5">
    <source>
        <dbReference type="ARBA" id="ARBA00023136"/>
    </source>
</evidence>
<evidence type="ECO:0000256" key="6">
    <source>
        <dbReference type="SAM" id="Phobius"/>
    </source>
</evidence>
<comment type="subcellular location">
    <subcellularLocation>
        <location evidence="1">Mitochondrion membrane</location>
        <topology evidence="1">Single-pass membrane protein</topology>
    </subcellularLocation>
</comment>
<dbReference type="InterPro" id="IPR009125">
    <property type="entry name" value="ATPMK"/>
</dbReference>
<keyword evidence="2 6" id="KW-0812">Transmembrane</keyword>
<comment type="caution">
    <text evidence="7">The sequence shown here is derived from an EMBL/GenBank/DDBJ whole genome shotgun (WGS) entry which is preliminary data.</text>
</comment>
<reference evidence="7" key="1">
    <citation type="submission" date="2021-04" db="EMBL/GenBank/DDBJ databases">
        <authorList>
            <consortium name="Molecular Ecology Group"/>
        </authorList>
    </citation>
    <scope>NUCLEOTIDE SEQUENCE</scope>
</reference>
<name>A0A8S4A3E5_9EUPU</name>
<keyword evidence="4" id="KW-0496">Mitochondrion</keyword>
<keyword evidence="8" id="KW-1185">Reference proteome</keyword>
<protein>
    <recommendedName>
        <fullName evidence="9">Up-regulated during skeletal muscle growth protein 5</fullName>
    </recommendedName>
</protein>
<dbReference type="AlphaFoldDB" id="A0A8S4A3E5"/>